<dbReference type="EMBL" id="JAUOPB010000257">
    <property type="protein sequence ID" value="MDO6425100.1"/>
    <property type="molecule type" value="Genomic_DNA"/>
</dbReference>
<feature type="non-terminal residue" evidence="3">
    <location>
        <position position="90"/>
    </location>
</feature>
<evidence type="ECO:0000313" key="3">
    <source>
        <dbReference type="EMBL" id="MDO6425100.1"/>
    </source>
</evidence>
<evidence type="ECO:0000256" key="1">
    <source>
        <dbReference type="ARBA" id="ARBA00003670"/>
    </source>
</evidence>
<dbReference type="Pfam" id="PF00311">
    <property type="entry name" value="PEPcase"/>
    <property type="match status" value="1"/>
</dbReference>
<organism evidence="3 4">
    <name type="scientific">Saccharophagus degradans</name>
    <dbReference type="NCBI Taxonomy" id="86304"/>
    <lineage>
        <taxon>Bacteria</taxon>
        <taxon>Pseudomonadati</taxon>
        <taxon>Pseudomonadota</taxon>
        <taxon>Gammaproteobacteria</taxon>
        <taxon>Cellvibrionales</taxon>
        <taxon>Cellvibrionaceae</taxon>
        <taxon>Saccharophagus</taxon>
    </lineage>
</organism>
<dbReference type="InterPro" id="IPR021135">
    <property type="entry name" value="PEP_COase"/>
</dbReference>
<comment type="function">
    <text evidence="1">Forms oxaloacetate, a four-carbon dicarboxylic acid source for the tricarboxylic acid cycle.</text>
</comment>
<sequence length="90" mass="10361">TENSPIRISVESLLSKMTSIRKTLKEEHSNLFVDEVDSFTNKVKIFGFHFATMDIRQDSRVHHDVFTGIVKELQEKGDTTFPANYLEMSP</sequence>
<accession>A0AAW7XB45</accession>
<dbReference type="InterPro" id="IPR015813">
    <property type="entry name" value="Pyrv/PenolPyrv_kinase-like_dom"/>
</dbReference>
<comment type="caution">
    <text evidence="3">The sequence shown here is derived from an EMBL/GenBank/DDBJ whole genome shotgun (WGS) entry which is preliminary data.</text>
</comment>
<protein>
    <recommendedName>
        <fullName evidence="2">Phosphoenolpyruvate carboxylase</fullName>
    </recommendedName>
</protein>
<name>A0AAW7XB45_9GAMM</name>
<evidence type="ECO:0000256" key="2">
    <source>
        <dbReference type="ARBA" id="ARBA00022419"/>
    </source>
</evidence>
<gene>
    <name evidence="3" type="ORF">Q4521_21650</name>
</gene>
<keyword evidence="3" id="KW-0456">Lyase</keyword>
<evidence type="ECO:0000313" key="4">
    <source>
        <dbReference type="Proteomes" id="UP001169760"/>
    </source>
</evidence>
<dbReference type="Proteomes" id="UP001169760">
    <property type="component" value="Unassembled WGS sequence"/>
</dbReference>
<reference evidence="3" key="1">
    <citation type="submission" date="2023-07" db="EMBL/GenBank/DDBJ databases">
        <title>Genome content predicts the carbon catabolic preferences of heterotrophic bacteria.</title>
        <authorList>
            <person name="Gralka M."/>
        </authorList>
    </citation>
    <scope>NUCLEOTIDE SEQUENCE</scope>
    <source>
        <strain evidence="3">I3M17_2</strain>
    </source>
</reference>
<feature type="non-terminal residue" evidence="3">
    <location>
        <position position="1"/>
    </location>
</feature>
<dbReference type="GO" id="GO:0008964">
    <property type="term" value="F:phosphoenolpyruvate carboxylase activity"/>
    <property type="evidence" value="ECO:0007669"/>
    <property type="project" value="InterPro"/>
</dbReference>
<dbReference type="AlphaFoldDB" id="A0AAW7XB45"/>
<dbReference type="SUPFAM" id="SSF51621">
    <property type="entry name" value="Phosphoenolpyruvate/pyruvate domain"/>
    <property type="match status" value="1"/>
</dbReference>
<dbReference type="GO" id="GO:0006099">
    <property type="term" value="P:tricarboxylic acid cycle"/>
    <property type="evidence" value="ECO:0007669"/>
    <property type="project" value="InterPro"/>
</dbReference>
<dbReference type="GO" id="GO:0015977">
    <property type="term" value="P:carbon fixation"/>
    <property type="evidence" value="ECO:0007669"/>
    <property type="project" value="InterPro"/>
</dbReference>
<proteinExistence type="predicted"/>